<sequence length="70" mass="7651">MTPTPPTSIAIASRRKSPSSPTTTPTASAALSPPRRFLRLTKPGKQFEWEATNPKALKHASSDQFGFQRI</sequence>
<dbReference type="AlphaFoldDB" id="A0AAV6IV65"/>
<reference evidence="2" key="1">
    <citation type="submission" date="2020-08" db="EMBL/GenBank/DDBJ databases">
        <title>Plant Genome Project.</title>
        <authorList>
            <person name="Zhang R.-G."/>
        </authorList>
    </citation>
    <scope>NUCLEOTIDE SEQUENCE</scope>
    <source>
        <strain evidence="2">WSP0</strain>
        <tissue evidence="2">Leaf</tissue>
    </source>
</reference>
<protein>
    <submittedName>
        <fullName evidence="2">Uncharacterized protein</fullName>
    </submittedName>
</protein>
<evidence type="ECO:0000313" key="3">
    <source>
        <dbReference type="Proteomes" id="UP000823749"/>
    </source>
</evidence>
<evidence type="ECO:0000313" key="2">
    <source>
        <dbReference type="EMBL" id="KAG5530449.1"/>
    </source>
</evidence>
<dbReference type="Proteomes" id="UP000823749">
    <property type="component" value="Chromosome 9"/>
</dbReference>
<accession>A0AAV6IV65</accession>
<feature type="compositionally biased region" description="Low complexity" evidence="1">
    <location>
        <begin position="18"/>
        <end position="35"/>
    </location>
</feature>
<keyword evidence="3" id="KW-1185">Reference proteome</keyword>
<evidence type="ECO:0000256" key="1">
    <source>
        <dbReference type="SAM" id="MobiDB-lite"/>
    </source>
</evidence>
<proteinExistence type="predicted"/>
<organism evidence="2 3">
    <name type="scientific">Rhododendron griersonianum</name>
    <dbReference type="NCBI Taxonomy" id="479676"/>
    <lineage>
        <taxon>Eukaryota</taxon>
        <taxon>Viridiplantae</taxon>
        <taxon>Streptophyta</taxon>
        <taxon>Embryophyta</taxon>
        <taxon>Tracheophyta</taxon>
        <taxon>Spermatophyta</taxon>
        <taxon>Magnoliopsida</taxon>
        <taxon>eudicotyledons</taxon>
        <taxon>Gunneridae</taxon>
        <taxon>Pentapetalae</taxon>
        <taxon>asterids</taxon>
        <taxon>Ericales</taxon>
        <taxon>Ericaceae</taxon>
        <taxon>Ericoideae</taxon>
        <taxon>Rhodoreae</taxon>
        <taxon>Rhododendron</taxon>
    </lineage>
</organism>
<comment type="caution">
    <text evidence="2">The sequence shown here is derived from an EMBL/GenBank/DDBJ whole genome shotgun (WGS) entry which is preliminary data.</text>
</comment>
<dbReference type="EMBL" id="JACTNZ010000009">
    <property type="protein sequence ID" value="KAG5530449.1"/>
    <property type="molecule type" value="Genomic_DNA"/>
</dbReference>
<gene>
    <name evidence="2" type="ORF">RHGRI_025410</name>
</gene>
<feature type="region of interest" description="Disordered" evidence="1">
    <location>
        <begin position="1"/>
        <end position="70"/>
    </location>
</feature>
<name>A0AAV6IV65_9ERIC</name>